<gene>
    <name evidence="9" type="ORF">NC799_01075</name>
</gene>
<feature type="domain" description="Type II secretion system protein GspF" evidence="8">
    <location>
        <begin position="222"/>
        <end position="344"/>
    </location>
</feature>
<evidence type="ECO:0000256" key="3">
    <source>
        <dbReference type="ARBA" id="ARBA00022475"/>
    </source>
</evidence>
<proteinExistence type="inferred from homology"/>
<dbReference type="AlphaFoldDB" id="A0A9X4ADI6"/>
<dbReference type="Proteomes" id="UP001145069">
    <property type="component" value="Unassembled WGS sequence"/>
</dbReference>
<evidence type="ECO:0000256" key="1">
    <source>
        <dbReference type="ARBA" id="ARBA00004651"/>
    </source>
</evidence>
<dbReference type="GO" id="GO:0005886">
    <property type="term" value="C:plasma membrane"/>
    <property type="evidence" value="ECO:0007669"/>
    <property type="project" value="UniProtKB-SubCell"/>
</dbReference>
<dbReference type="InterPro" id="IPR047692">
    <property type="entry name" value="T4P_ComGB"/>
</dbReference>
<keyword evidence="5 7" id="KW-1133">Transmembrane helix</keyword>
<evidence type="ECO:0000256" key="7">
    <source>
        <dbReference type="SAM" id="Phobius"/>
    </source>
</evidence>
<comment type="similarity">
    <text evidence="2">Belongs to the GSP F family.</text>
</comment>
<comment type="subcellular location">
    <subcellularLocation>
        <location evidence="1">Cell membrane</location>
        <topology evidence="1">Multi-pass membrane protein</topology>
    </subcellularLocation>
</comment>
<dbReference type="InterPro" id="IPR042094">
    <property type="entry name" value="T2SS_GspF_sf"/>
</dbReference>
<reference evidence="9" key="1">
    <citation type="submission" date="2022-06" db="EMBL/GenBank/DDBJ databases">
        <title>Aquibacillus sp. a new bacterium isolated from soil saline samples.</title>
        <authorList>
            <person name="Galisteo C."/>
            <person name="De La Haba R."/>
            <person name="Sanchez-Porro C."/>
            <person name="Ventosa A."/>
        </authorList>
    </citation>
    <scope>NUCLEOTIDE SEQUENCE</scope>
    <source>
        <strain evidence="9">3ASR75-54</strain>
    </source>
</reference>
<accession>A0A9X4ADI6</accession>
<protein>
    <submittedName>
        <fullName evidence="9">Type II secretion system F family protein</fullName>
    </submittedName>
</protein>
<keyword evidence="10" id="KW-1185">Reference proteome</keyword>
<evidence type="ECO:0000313" key="9">
    <source>
        <dbReference type="EMBL" id="MDC3415507.1"/>
    </source>
</evidence>
<feature type="transmembrane region" description="Helical" evidence="7">
    <location>
        <begin position="325"/>
        <end position="349"/>
    </location>
</feature>
<dbReference type="Gene3D" id="1.20.81.30">
    <property type="entry name" value="Type II secretion system (T2SS), domain F"/>
    <property type="match status" value="2"/>
</dbReference>
<dbReference type="PRINTS" id="PR00812">
    <property type="entry name" value="BCTERIALGSPF"/>
</dbReference>
<feature type="transmembrane region" description="Helical" evidence="7">
    <location>
        <begin position="169"/>
        <end position="191"/>
    </location>
</feature>
<evidence type="ECO:0000256" key="6">
    <source>
        <dbReference type="ARBA" id="ARBA00023136"/>
    </source>
</evidence>
<name>A0A9X4ADI6_9BACI</name>
<evidence type="ECO:0000259" key="8">
    <source>
        <dbReference type="Pfam" id="PF00482"/>
    </source>
</evidence>
<sequence>MHTAILTKRFLTDSKPKLSQIQQMEFLKKLARLIEGGYPLLDALEMLGWDNKWKPHVQVISETLKNGQRLDVALENAKFHKTVISFMFFAMADGDIPSALNHCCLMLNQQITLGNKLKVTTRYPLLLFLFFLTLLLFIKTSVYPSFLQLFESTADTLQITMVAITSIDILFKTSIFLIVFVAILLTGWLLIRKKIPIPTLVSFYNRVPIIRSVIIVNNSFLFALHLSSLLKTGISLRESLSILNRQAHLPIISYNTYILVNQLERGHSIPQALKNCSLLSPQFTAIFTKNSSNEALAKDLTIFAEFLIESMEAKIKRLINYVQPVFFIIIGVLIILVYLSLMLPMFQLINHL</sequence>
<dbReference type="PANTHER" id="PTHR30012:SF0">
    <property type="entry name" value="TYPE II SECRETION SYSTEM PROTEIN F-RELATED"/>
    <property type="match status" value="1"/>
</dbReference>
<dbReference type="InterPro" id="IPR003004">
    <property type="entry name" value="GspF/PilC"/>
</dbReference>
<keyword evidence="4 7" id="KW-0812">Transmembrane</keyword>
<dbReference type="RefSeq" id="WP_272444467.1">
    <property type="nucleotide sequence ID" value="NZ_JAMQKC010000001.1"/>
</dbReference>
<evidence type="ECO:0000313" key="10">
    <source>
        <dbReference type="Proteomes" id="UP001145069"/>
    </source>
</evidence>
<organism evidence="9 10">
    <name type="scientific">Aquibacillus salsiterrae</name>
    <dbReference type="NCBI Taxonomy" id="2950439"/>
    <lineage>
        <taxon>Bacteria</taxon>
        <taxon>Bacillati</taxon>
        <taxon>Bacillota</taxon>
        <taxon>Bacilli</taxon>
        <taxon>Bacillales</taxon>
        <taxon>Bacillaceae</taxon>
        <taxon>Aquibacillus</taxon>
    </lineage>
</organism>
<dbReference type="NCBIfam" id="NF041012">
    <property type="entry name" value="T4P_ComGB"/>
    <property type="match status" value="1"/>
</dbReference>
<dbReference type="Pfam" id="PF00482">
    <property type="entry name" value="T2SSF"/>
    <property type="match status" value="2"/>
</dbReference>
<evidence type="ECO:0000256" key="4">
    <source>
        <dbReference type="ARBA" id="ARBA00022692"/>
    </source>
</evidence>
<dbReference type="PANTHER" id="PTHR30012">
    <property type="entry name" value="GENERAL SECRETION PATHWAY PROTEIN"/>
    <property type="match status" value="1"/>
</dbReference>
<keyword evidence="3" id="KW-1003">Cell membrane</keyword>
<dbReference type="EMBL" id="JAMQKC010000001">
    <property type="protein sequence ID" value="MDC3415507.1"/>
    <property type="molecule type" value="Genomic_DNA"/>
</dbReference>
<feature type="domain" description="Type II secretion system protein GspF" evidence="8">
    <location>
        <begin position="26"/>
        <end position="144"/>
    </location>
</feature>
<feature type="transmembrane region" description="Helical" evidence="7">
    <location>
        <begin position="125"/>
        <end position="149"/>
    </location>
</feature>
<dbReference type="InterPro" id="IPR018076">
    <property type="entry name" value="T2SS_GspF_dom"/>
</dbReference>
<evidence type="ECO:0000256" key="2">
    <source>
        <dbReference type="ARBA" id="ARBA00005745"/>
    </source>
</evidence>
<evidence type="ECO:0000256" key="5">
    <source>
        <dbReference type="ARBA" id="ARBA00022989"/>
    </source>
</evidence>
<comment type="caution">
    <text evidence="9">The sequence shown here is derived from an EMBL/GenBank/DDBJ whole genome shotgun (WGS) entry which is preliminary data.</text>
</comment>
<keyword evidence="6 7" id="KW-0472">Membrane</keyword>